<dbReference type="Pfam" id="PF01270">
    <property type="entry name" value="Glyco_hydro_8"/>
    <property type="match status" value="1"/>
</dbReference>
<reference evidence="9" key="1">
    <citation type="journal article" date="2021" name="Microorganisms">
        <title>Acidisoma silvae sp. nov. and Acidisomacellulosilytica sp. nov., Two Acidophilic Bacteria Isolated from Decaying Wood, Hydrolyzing Cellulose and Producing Poly-3-hydroxybutyrate.</title>
        <authorList>
            <person name="Mieszkin S."/>
            <person name="Pouder E."/>
            <person name="Uroz S."/>
            <person name="Simon-Colin C."/>
            <person name="Alain K."/>
        </authorList>
    </citation>
    <scope>NUCLEOTIDE SEQUENCE</scope>
    <source>
        <strain evidence="9">HW T2.11</strain>
    </source>
</reference>
<dbReference type="AlphaFoldDB" id="A0A964DZJ7"/>
<evidence type="ECO:0000256" key="1">
    <source>
        <dbReference type="ARBA" id="ARBA00000966"/>
    </source>
</evidence>
<keyword evidence="7" id="KW-0119">Carbohydrate metabolism</keyword>
<sequence length="355" mass="38104">MPLSRRHILGCGAAGAVFALAPSHRAAAARANFPINDPDWISFKSRFVTADGRVVDTGNNGISHSEGQSYGMLFALTFGDQASFDLIKGWTAKNLSRPTDALHIWRYQPNQKNPTPDDNNATDGDLVIAMALSRAATLWGRADDGNQARAIAQAIRQKLIVNAGTRLVLLPGVNGFQRKSEIIVNLSYNNFVAFRELAVIDPSPLWQVLGLDALSLIEAARFGRWQLPPDWLAVPLHGGTATIASGWPPLCSYDAIRVPLNLVWGQNLPSAVAASFEDFWATGAHYQPAWANLKTNAVSTYAAAGGLVAVRDITGATSPQLGLPVLPQVQQCTDYYSSALALLSRIAWAEGYGGG</sequence>
<gene>
    <name evidence="9" type="ORF">ASILVAE211_14300</name>
</gene>
<feature type="signal peptide" evidence="8">
    <location>
        <begin position="1"/>
        <end position="28"/>
    </location>
</feature>
<protein>
    <recommendedName>
        <fullName evidence="3">cellulase</fullName>
        <ecNumber evidence="3">3.2.1.4</ecNumber>
    </recommendedName>
</protein>
<comment type="catalytic activity">
    <reaction evidence="1">
        <text>Endohydrolysis of (1-&gt;4)-beta-D-glucosidic linkages in cellulose, lichenin and cereal beta-D-glucans.</text>
        <dbReference type="EC" id="3.2.1.4"/>
    </reaction>
</comment>
<keyword evidence="7" id="KW-0624">Polysaccharide degradation</keyword>
<dbReference type="GO" id="GO:0008810">
    <property type="term" value="F:cellulase activity"/>
    <property type="evidence" value="ECO:0007669"/>
    <property type="project" value="UniProtKB-EC"/>
</dbReference>
<evidence type="ECO:0000256" key="5">
    <source>
        <dbReference type="ARBA" id="ARBA00023001"/>
    </source>
</evidence>
<dbReference type="InterPro" id="IPR006311">
    <property type="entry name" value="TAT_signal"/>
</dbReference>
<organism evidence="9 10">
    <name type="scientific">Acidisoma silvae</name>
    <dbReference type="NCBI Taxonomy" id="2802396"/>
    <lineage>
        <taxon>Bacteria</taxon>
        <taxon>Pseudomonadati</taxon>
        <taxon>Pseudomonadota</taxon>
        <taxon>Alphaproteobacteria</taxon>
        <taxon>Acetobacterales</taxon>
        <taxon>Acidocellaceae</taxon>
        <taxon>Acidisoma</taxon>
    </lineage>
</organism>
<dbReference type="Gene3D" id="1.50.10.10">
    <property type="match status" value="1"/>
</dbReference>
<name>A0A964DZJ7_9PROT</name>
<comment type="caution">
    <text evidence="9">The sequence shown here is derived from an EMBL/GenBank/DDBJ whole genome shotgun (WGS) entry which is preliminary data.</text>
</comment>
<evidence type="ECO:0000256" key="8">
    <source>
        <dbReference type="SAM" id="SignalP"/>
    </source>
</evidence>
<dbReference type="InterPro" id="IPR012341">
    <property type="entry name" value="6hp_glycosidase-like_sf"/>
</dbReference>
<dbReference type="GO" id="GO:0030245">
    <property type="term" value="P:cellulose catabolic process"/>
    <property type="evidence" value="ECO:0007669"/>
    <property type="project" value="UniProtKB-KW"/>
</dbReference>
<evidence type="ECO:0000313" key="10">
    <source>
        <dbReference type="Proteomes" id="UP000708298"/>
    </source>
</evidence>
<dbReference type="RefSeq" id="WP_227322020.1">
    <property type="nucleotide sequence ID" value="NZ_JAESVB010000006.1"/>
</dbReference>
<comment type="similarity">
    <text evidence="2">Belongs to the glycosyl hydrolase 8 (cellulase D) family.</text>
</comment>
<proteinExistence type="inferred from homology"/>
<dbReference type="PROSITE" id="PS51318">
    <property type="entry name" value="TAT"/>
    <property type="match status" value="1"/>
</dbReference>
<evidence type="ECO:0000256" key="3">
    <source>
        <dbReference type="ARBA" id="ARBA00012601"/>
    </source>
</evidence>
<keyword evidence="5" id="KW-0136">Cellulose degradation</keyword>
<dbReference type="Proteomes" id="UP000708298">
    <property type="component" value="Unassembled WGS sequence"/>
</dbReference>
<evidence type="ECO:0000313" key="9">
    <source>
        <dbReference type="EMBL" id="MCB8876361.1"/>
    </source>
</evidence>
<feature type="chain" id="PRO_5038065401" description="cellulase" evidence="8">
    <location>
        <begin position="29"/>
        <end position="355"/>
    </location>
</feature>
<evidence type="ECO:0000256" key="4">
    <source>
        <dbReference type="ARBA" id="ARBA00022801"/>
    </source>
</evidence>
<reference evidence="9" key="2">
    <citation type="submission" date="2021-01" db="EMBL/GenBank/DDBJ databases">
        <authorList>
            <person name="Mieszkin S."/>
            <person name="Pouder E."/>
            <person name="Alain K."/>
        </authorList>
    </citation>
    <scope>NUCLEOTIDE SEQUENCE</scope>
    <source>
        <strain evidence="9">HW T2.11</strain>
    </source>
</reference>
<dbReference type="SUPFAM" id="SSF48208">
    <property type="entry name" value="Six-hairpin glycosidases"/>
    <property type="match status" value="1"/>
</dbReference>
<dbReference type="PRINTS" id="PR00735">
    <property type="entry name" value="GLHYDRLASE8"/>
</dbReference>
<keyword evidence="10" id="KW-1185">Reference proteome</keyword>
<dbReference type="EMBL" id="JAESVB010000006">
    <property type="protein sequence ID" value="MCB8876361.1"/>
    <property type="molecule type" value="Genomic_DNA"/>
</dbReference>
<keyword evidence="8" id="KW-0732">Signal</keyword>
<dbReference type="EC" id="3.2.1.4" evidence="3"/>
<dbReference type="InterPro" id="IPR002037">
    <property type="entry name" value="Glyco_hydro_8"/>
</dbReference>
<keyword evidence="6" id="KW-0326">Glycosidase</keyword>
<accession>A0A964DZJ7</accession>
<dbReference type="InterPro" id="IPR008928">
    <property type="entry name" value="6-hairpin_glycosidase_sf"/>
</dbReference>
<evidence type="ECO:0000256" key="6">
    <source>
        <dbReference type="ARBA" id="ARBA00023295"/>
    </source>
</evidence>
<evidence type="ECO:0000256" key="2">
    <source>
        <dbReference type="ARBA" id="ARBA00009209"/>
    </source>
</evidence>
<keyword evidence="4" id="KW-0378">Hydrolase</keyword>
<evidence type="ECO:0000256" key="7">
    <source>
        <dbReference type="ARBA" id="ARBA00023326"/>
    </source>
</evidence>